<feature type="region of interest" description="Disordered" evidence="1">
    <location>
        <begin position="113"/>
        <end position="145"/>
    </location>
</feature>
<dbReference type="InterPro" id="IPR006578">
    <property type="entry name" value="MADF-dom"/>
</dbReference>
<dbReference type="OrthoDB" id="6616165at2759"/>
<accession>A0A821WZV5</accession>
<evidence type="ECO:0000313" key="4">
    <source>
        <dbReference type="Proteomes" id="UP000663880"/>
    </source>
</evidence>
<proteinExistence type="predicted"/>
<dbReference type="GO" id="GO:0005667">
    <property type="term" value="C:transcription regulator complex"/>
    <property type="evidence" value="ECO:0007669"/>
    <property type="project" value="TreeGrafter"/>
</dbReference>
<dbReference type="GO" id="GO:0005634">
    <property type="term" value="C:nucleus"/>
    <property type="evidence" value="ECO:0007669"/>
    <property type="project" value="TreeGrafter"/>
</dbReference>
<dbReference type="InterPro" id="IPR039353">
    <property type="entry name" value="TF_Adf1"/>
</dbReference>
<dbReference type="PROSITE" id="PS51029">
    <property type="entry name" value="MADF"/>
    <property type="match status" value="1"/>
</dbReference>
<dbReference type="SMART" id="SM00595">
    <property type="entry name" value="MADF"/>
    <property type="match status" value="1"/>
</dbReference>
<name>A0A821WZV5_9NEOP</name>
<dbReference type="PANTHER" id="PTHR12243">
    <property type="entry name" value="MADF DOMAIN TRANSCRIPTION FACTOR"/>
    <property type="match status" value="1"/>
</dbReference>
<dbReference type="Pfam" id="PF10545">
    <property type="entry name" value="MADF_DNA_bdg"/>
    <property type="match status" value="1"/>
</dbReference>
<sequence length="167" mass="19699">MDFDTEKFILEIKDRPAIWDSKCADHPDRNKRLKCWEEMINIYAKEDDTPEEKKELGKVLMKKWRNIKDNFVKASKNLKNMKSGSGAKQKSPYTYYNILLFLKDSTMVKYETESDNDLSQNHDGPYKTSRNVANQKRRKKSNNEDVIGQQLVSVLKKNLEYKKRNGK</sequence>
<protein>
    <recommendedName>
        <fullName evidence="2">MADF domain-containing protein</fullName>
    </recommendedName>
</protein>
<evidence type="ECO:0000256" key="1">
    <source>
        <dbReference type="SAM" id="MobiDB-lite"/>
    </source>
</evidence>
<gene>
    <name evidence="3" type="ORF">PMACD_LOCUS13846</name>
</gene>
<evidence type="ECO:0000313" key="3">
    <source>
        <dbReference type="EMBL" id="CAF4930810.1"/>
    </source>
</evidence>
<evidence type="ECO:0000259" key="2">
    <source>
        <dbReference type="PROSITE" id="PS51029"/>
    </source>
</evidence>
<dbReference type="GO" id="GO:0006357">
    <property type="term" value="P:regulation of transcription by RNA polymerase II"/>
    <property type="evidence" value="ECO:0007669"/>
    <property type="project" value="TreeGrafter"/>
</dbReference>
<feature type="compositionally biased region" description="Polar residues" evidence="1">
    <location>
        <begin position="117"/>
        <end position="134"/>
    </location>
</feature>
<dbReference type="Proteomes" id="UP000663880">
    <property type="component" value="Unassembled WGS sequence"/>
</dbReference>
<comment type="caution">
    <text evidence="3">The sequence shown here is derived from an EMBL/GenBank/DDBJ whole genome shotgun (WGS) entry which is preliminary data.</text>
</comment>
<reference evidence="3" key="1">
    <citation type="submission" date="2021-02" db="EMBL/GenBank/DDBJ databases">
        <authorList>
            <person name="Steward A R."/>
        </authorList>
    </citation>
    <scope>NUCLEOTIDE SEQUENCE</scope>
</reference>
<organism evidence="3 4">
    <name type="scientific">Pieris macdunnoughi</name>
    <dbReference type="NCBI Taxonomy" id="345717"/>
    <lineage>
        <taxon>Eukaryota</taxon>
        <taxon>Metazoa</taxon>
        <taxon>Ecdysozoa</taxon>
        <taxon>Arthropoda</taxon>
        <taxon>Hexapoda</taxon>
        <taxon>Insecta</taxon>
        <taxon>Pterygota</taxon>
        <taxon>Neoptera</taxon>
        <taxon>Endopterygota</taxon>
        <taxon>Lepidoptera</taxon>
        <taxon>Glossata</taxon>
        <taxon>Ditrysia</taxon>
        <taxon>Papilionoidea</taxon>
        <taxon>Pieridae</taxon>
        <taxon>Pierinae</taxon>
        <taxon>Pieris</taxon>
    </lineage>
</organism>
<keyword evidence="4" id="KW-1185">Reference proteome</keyword>
<feature type="domain" description="MADF" evidence="2">
    <location>
        <begin position="7"/>
        <end position="107"/>
    </location>
</feature>
<dbReference type="EMBL" id="CAJOBZ010000062">
    <property type="protein sequence ID" value="CAF4930810.1"/>
    <property type="molecule type" value="Genomic_DNA"/>
</dbReference>
<dbReference type="AlphaFoldDB" id="A0A821WZV5"/>
<dbReference type="PANTHER" id="PTHR12243:SF67">
    <property type="entry name" value="COREPRESSOR OF PANGOLIN, ISOFORM A-RELATED"/>
    <property type="match status" value="1"/>
</dbReference>